<dbReference type="AlphaFoldDB" id="A0A9P1J149"/>
<proteinExistence type="predicted"/>
<evidence type="ECO:0000313" key="2">
    <source>
        <dbReference type="Proteomes" id="UP001152747"/>
    </source>
</evidence>
<sequence length="130" mass="15309">MSSNEDRDRMMRDIASFLEEMDAHNAYLHARLYETRMNEEEQLLDNYFDIAVGNGNYNRFPIEIYNEIEVLSLFYLRIKRNTRTILANLRGGQNRIVNLTLADAQRGLVRRLVEYIEFLFATAAENPDIN</sequence>
<dbReference type="EMBL" id="CANHGI010000006">
    <property type="protein sequence ID" value="CAI5454762.1"/>
    <property type="molecule type" value="Genomic_DNA"/>
</dbReference>
<accession>A0A9P1J149</accession>
<reference evidence="1" key="1">
    <citation type="submission" date="2022-11" db="EMBL/GenBank/DDBJ databases">
        <authorList>
            <person name="Kikuchi T."/>
        </authorList>
    </citation>
    <scope>NUCLEOTIDE SEQUENCE</scope>
    <source>
        <strain evidence="1">PS1010</strain>
    </source>
</reference>
<comment type="caution">
    <text evidence="1">The sequence shown here is derived from an EMBL/GenBank/DDBJ whole genome shotgun (WGS) entry which is preliminary data.</text>
</comment>
<dbReference type="Proteomes" id="UP001152747">
    <property type="component" value="Unassembled WGS sequence"/>
</dbReference>
<evidence type="ECO:0000313" key="1">
    <source>
        <dbReference type="EMBL" id="CAI5454762.1"/>
    </source>
</evidence>
<name>A0A9P1J149_9PELO</name>
<organism evidence="1 2">
    <name type="scientific">Caenorhabditis angaria</name>
    <dbReference type="NCBI Taxonomy" id="860376"/>
    <lineage>
        <taxon>Eukaryota</taxon>
        <taxon>Metazoa</taxon>
        <taxon>Ecdysozoa</taxon>
        <taxon>Nematoda</taxon>
        <taxon>Chromadorea</taxon>
        <taxon>Rhabditida</taxon>
        <taxon>Rhabditina</taxon>
        <taxon>Rhabditomorpha</taxon>
        <taxon>Rhabditoidea</taxon>
        <taxon>Rhabditidae</taxon>
        <taxon>Peloderinae</taxon>
        <taxon>Caenorhabditis</taxon>
    </lineage>
</organism>
<gene>
    <name evidence="1" type="ORF">CAMP_LOCUS17399</name>
</gene>
<protein>
    <submittedName>
        <fullName evidence="1">Uncharacterized protein</fullName>
    </submittedName>
</protein>
<keyword evidence="2" id="KW-1185">Reference proteome</keyword>